<evidence type="ECO:0000256" key="1">
    <source>
        <dbReference type="SAM" id="MobiDB-lite"/>
    </source>
</evidence>
<dbReference type="Proteomes" id="UP000675920">
    <property type="component" value="Unplaced"/>
</dbReference>
<reference evidence="5" key="1">
    <citation type="submission" date="2025-08" db="UniProtKB">
        <authorList>
            <consortium name="RefSeq"/>
        </authorList>
    </citation>
    <scope>IDENTIFICATION</scope>
</reference>
<feature type="compositionally biased region" description="Basic and acidic residues" evidence="1">
    <location>
        <begin position="92"/>
        <end position="109"/>
    </location>
</feature>
<dbReference type="OrthoDB" id="9181422at2"/>
<feature type="region of interest" description="Disordered" evidence="1">
    <location>
        <begin position="40"/>
        <end position="121"/>
    </location>
</feature>
<dbReference type="AlphaFoldDB" id="A0A8B6XB70"/>
<proteinExistence type="predicted"/>
<feature type="compositionally biased region" description="Low complexity" evidence="1">
    <location>
        <begin position="66"/>
        <end position="83"/>
    </location>
</feature>
<protein>
    <submittedName>
        <fullName evidence="5">DUF4124 domain-containing protein</fullName>
    </submittedName>
</protein>
<feature type="signal peptide" evidence="2">
    <location>
        <begin position="1"/>
        <end position="31"/>
    </location>
</feature>
<keyword evidence="2" id="KW-0732">Signal</keyword>
<keyword evidence="4" id="KW-1185">Reference proteome</keyword>
<feature type="chain" id="PRO_5034974243" evidence="2">
    <location>
        <begin position="32"/>
        <end position="167"/>
    </location>
</feature>
<name>A0A8B6XB70_9BURK</name>
<dbReference type="InterPro" id="IPR025392">
    <property type="entry name" value="DUF4124"/>
</dbReference>
<sequence>MSFVCNTRLPKSMIAAGAVLVLAFAAIPADAQWAWRDTNGSTVFSDQPPPSNITTDRILRRPTLNTSPASSTSAPTSSQSKPQRSISEVANDLEKRRKERLENESKESESNAQNMRRAEDCKRLSLQRDALASGVRIRSQETGGAMNDGEREVEIARLDEQFNSFCR</sequence>
<organism evidence="4 5">
    <name type="scientific">Derxia gummosa DSM 723</name>
    <dbReference type="NCBI Taxonomy" id="1121388"/>
    <lineage>
        <taxon>Bacteria</taxon>
        <taxon>Pseudomonadati</taxon>
        <taxon>Pseudomonadota</taxon>
        <taxon>Betaproteobacteria</taxon>
        <taxon>Burkholderiales</taxon>
        <taxon>Alcaligenaceae</taxon>
        <taxon>Derxia</taxon>
    </lineage>
</organism>
<evidence type="ECO:0000256" key="2">
    <source>
        <dbReference type="SAM" id="SignalP"/>
    </source>
</evidence>
<feature type="domain" description="DUF4124" evidence="3">
    <location>
        <begin position="20"/>
        <end position="75"/>
    </location>
</feature>
<evidence type="ECO:0000313" key="4">
    <source>
        <dbReference type="Proteomes" id="UP000675920"/>
    </source>
</evidence>
<evidence type="ECO:0000313" key="5">
    <source>
        <dbReference type="RefSeq" id="WP_084544952.1"/>
    </source>
</evidence>
<dbReference type="RefSeq" id="WP_084544952.1">
    <property type="nucleotide sequence ID" value="NZ_AXWS01000008.1"/>
</dbReference>
<dbReference type="Pfam" id="PF13511">
    <property type="entry name" value="DUF4124"/>
    <property type="match status" value="1"/>
</dbReference>
<accession>A0A8B6XB70</accession>
<evidence type="ECO:0000259" key="3">
    <source>
        <dbReference type="Pfam" id="PF13511"/>
    </source>
</evidence>